<keyword evidence="2" id="KW-0597">Phosphoprotein</keyword>
<evidence type="ECO:0000256" key="1">
    <source>
        <dbReference type="ARBA" id="ARBA00004123"/>
    </source>
</evidence>
<dbReference type="GO" id="GO:0006369">
    <property type="term" value="P:termination of RNA polymerase II transcription"/>
    <property type="evidence" value="ECO:0007669"/>
    <property type="project" value="UniProtKB-ARBA"/>
</dbReference>
<dbReference type="Gene3D" id="3.30.70.330">
    <property type="match status" value="1"/>
</dbReference>
<evidence type="ECO:0000256" key="5">
    <source>
        <dbReference type="PROSITE-ProRule" id="PRU00176"/>
    </source>
</evidence>
<accession>A0A1Q5UQ66</accession>
<dbReference type="InterPro" id="IPR048892">
    <property type="entry name" value="Nrd1_Seb1_dom2"/>
</dbReference>
<evidence type="ECO:0000256" key="3">
    <source>
        <dbReference type="ARBA" id="ARBA00022884"/>
    </source>
</evidence>
<keyword evidence="3 5" id="KW-0694">RNA-binding</keyword>
<evidence type="ECO:0000256" key="6">
    <source>
        <dbReference type="SAM" id="MobiDB-lite"/>
    </source>
</evidence>
<dbReference type="InterPro" id="IPR012677">
    <property type="entry name" value="Nucleotide-bd_a/b_plait_sf"/>
</dbReference>
<dbReference type="GO" id="GO:0005634">
    <property type="term" value="C:nucleus"/>
    <property type="evidence" value="ECO:0007669"/>
    <property type="project" value="UniProtKB-SubCell"/>
</dbReference>
<dbReference type="GO" id="GO:0031124">
    <property type="term" value="P:mRNA 3'-end processing"/>
    <property type="evidence" value="ECO:0007669"/>
    <property type="project" value="UniProtKB-ARBA"/>
</dbReference>
<sequence length="451" mass="47952">MAKQSAVTSASPNPLATLTPSAAALHLVSSVDSSPLPPSTANPYTGVAAGAGAMVNPFATLGAVGENLAIPQPRGHSQTLSPLVAMLPQWPAAAPAMDGKAMSRQIPPLQLLSQQGISQDQWVAALQLVTIADTMGAANPAQLPGFGAIPCQGSGGGGHPDVQNRVDSARGRDRDHSRSPPAGYGCPSHLPGWDQRHSASPPRRHDRPVHDQYCSDSTGRQGDPRDAGGRRSNEYRKRSPPHWKRLSHSPLRTDHNLPSSGPKLVEWDYSIGPGNIKVLSRTLFVSGISSEARLRSLFNKFGVVQTCIVNIKKRHAFIKMISCQDAVSAREGVESFRSGEMQLRTRWGVGFGPRDCSDYQTGISVIPIERLTDADRKWLLTAEYGGTGGRPIQSGMVVEEPDIEIGAGLSSKAISQRIAAGTGGKRGRNSDCFGGGRGGHPDRNGFGLRRN</sequence>
<organism evidence="8 9">
    <name type="scientific">Penicillium subrubescens</name>
    <dbReference type="NCBI Taxonomy" id="1316194"/>
    <lineage>
        <taxon>Eukaryota</taxon>
        <taxon>Fungi</taxon>
        <taxon>Dikarya</taxon>
        <taxon>Ascomycota</taxon>
        <taxon>Pezizomycotina</taxon>
        <taxon>Eurotiomycetes</taxon>
        <taxon>Eurotiomycetidae</taxon>
        <taxon>Eurotiales</taxon>
        <taxon>Aspergillaceae</taxon>
        <taxon>Penicillium</taxon>
    </lineage>
</organism>
<evidence type="ECO:0000256" key="2">
    <source>
        <dbReference type="ARBA" id="ARBA00022553"/>
    </source>
</evidence>
<dbReference type="Pfam" id="PF21380">
    <property type="entry name" value="Nrd1-Seb1_dom2"/>
    <property type="match status" value="1"/>
</dbReference>
<feature type="region of interest" description="Disordered" evidence="6">
    <location>
        <begin position="149"/>
        <end position="259"/>
    </location>
</feature>
<comment type="caution">
    <text evidence="8">The sequence shown here is derived from an EMBL/GenBank/DDBJ whole genome shotgun (WGS) entry which is preliminary data.</text>
</comment>
<feature type="domain" description="RRM" evidence="7">
    <location>
        <begin position="281"/>
        <end position="350"/>
    </location>
</feature>
<dbReference type="InterPro" id="IPR000504">
    <property type="entry name" value="RRM_dom"/>
</dbReference>
<feature type="compositionally biased region" description="Basic residues" evidence="6">
    <location>
        <begin position="238"/>
        <end position="247"/>
    </location>
</feature>
<evidence type="ECO:0000259" key="7">
    <source>
        <dbReference type="PROSITE" id="PS50102"/>
    </source>
</evidence>
<reference evidence="8 9" key="1">
    <citation type="submission" date="2016-10" db="EMBL/GenBank/DDBJ databases">
        <title>Genome sequence of the ascomycete fungus Penicillium subrubescens.</title>
        <authorList>
            <person name="De Vries R.P."/>
            <person name="Peng M."/>
            <person name="Dilokpimol A."/>
            <person name="Hilden K."/>
            <person name="Makela M.R."/>
            <person name="Grigoriev I."/>
            <person name="Riley R."/>
            <person name="Granchi Z."/>
        </authorList>
    </citation>
    <scope>NUCLEOTIDE SEQUENCE [LARGE SCALE GENOMIC DNA]</scope>
    <source>
        <strain evidence="8 9">CBS 132785</strain>
    </source>
</reference>
<dbReference type="InterPro" id="IPR035979">
    <property type="entry name" value="RBD_domain_sf"/>
</dbReference>
<keyword evidence="9" id="KW-1185">Reference proteome</keyword>
<gene>
    <name evidence="8" type="ORF">PENSUB_13565</name>
</gene>
<feature type="compositionally biased region" description="Basic and acidic residues" evidence="6">
    <location>
        <begin position="162"/>
        <end position="178"/>
    </location>
</feature>
<name>A0A1Q5UQ66_9EURO</name>
<dbReference type="FunFam" id="3.30.70.330:FF:000397">
    <property type="entry name" value="RNA binding protein Nrd1"/>
    <property type="match status" value="1"/>
</dbReference>
<proteinExistence type="predicted"/>
<feature type="region of interest" description="Disordered" evidence="6">
    <location>
        <begin position="418"/>
        <end position="451"/>
    </location>
</feature>
<feature type="compositionally biased region" description="Basic and acidic residues" evidence="6">
    <location>
        <begin position="222"/>
        <end position="237"/>
    </location>
</feature>
<keyword evidence="4" id="KW-0539">Nucleus</keyword>
<dbReference type="GO" id="GO:0031126">
    <property type="term" value="P:sno(s)RNA 3'-end processing"/>
    <property type="evidence" value="ECO:0007669"/>
    <property type="project" value="UniProtKB-ARBA"/>
</dbReference>
<dbReference type="SUPFAM" id="SSF54928">
    <property type="entry name" value="RNA-binding domain, RBD"/>
    <property type="match status" value="1"/>
</dbReference>
<dbReference type="GO" id="GO:0010629">
    <property type="term" value="P:negative regulation of gene expression"/>
    <property type="evidence" value="ECO:0007669"/>
    <property type="project" value="UniProtKB-ARBA"/>
</dbReference>
<dbReference type="PROSITE" id="PS50102">
    <property type="entry name" value="RRM"/>
    <property type="match status" value="1"/>
</dbReference>
<dbReference type="Proteomes" id="UP000186955">
    <property type="component" value="Unassembled WGS sequence"/>
</dbReference>
<dbReference type="GO" id="GO:0032991">
    <property type="term" value="C:protein-containing complex"/>
    <property type="evidence" value="ECO:0007669"/>
    <property type="project" value="UniProtKB-ARBA"/>
</dbReference>
<dbReference type="GO" id="GO:0003723">
    <property type="term" value="F:RNA binding"/>
    <property type="evidence" value="ECO:0007669"/>
    <property type="project" value="UniProtKB-UniRule"/>
</dbReference>
<dbReference type="AlphaFoldDB" id="A0A1Q5UQ66"/>
<dbReference type="STRING" id="1316194.A0A1Q5UQ66"/>
<evidence type="ECO:0000313" key="8">
    <source>
        <dbReference type="EMBL" id="OKP14618.1"/>
    </source>
</evidence>
<evidence type="ECO:0000256" key="4">
    <source>
        <dbReference type="ARBA" id="ARBA00023242"/>
    </source>
</evidence>
<protein>
    <submittedName>
        <fullName evidence="8">Rpb7-binding protein seb1</fullName>
    </submittedName>
</protein>
<evidence type="ECO:0000313" key="9">
    <source>
        <dbReference type="Proteomes" id="UP000186955"/>
    </source>
</evidence>
<dbReference type="EMBL" id="MNBE01000077">
    <property type="protein sequence ID" value="OKP14618.1"/>
    <property type="molecule type" value="Genomic_DNA"/>
</dbReference>
<comment type="subcellular location">
    <subcellularLocation>
        <location evidence="1">Nucleus</location>
    </subcellularLocation>
</comment>